<protein>
    <recommendedName>
        <fullName evidence="5">Rapid ALkalinization Factor</fullName>
    </recommendedName>
</protein>
<reference evidence="3" key="1">
    <citation type="submission" date="2020-09" db="EMBL/GenBank/DDBJ databases">
        <title>Genome-Enabled Discovery of Anthraquinone Biosynthesis in Senna tora.</title>
        <authorList>
            <person name="Kang S.-H."/>
            <person name="Pandey R.P."/>
            <person name="Lee C.-M."/>
            <person name="Sim J.-S."/>
            <person name="Jeong J.-T."/>
            <person name="Choi B.-S."/>
            <person name="Jung M."/>
            <person name="Ginzburg D."/>
            <person name="Zhao K."/>
            <person name="Won S.Y."/>
            <person name="Oh T.-J."/>
            <person name="Yu Y."/>
            <person name="Kim N.-H."/>
            <person name="Lee O.R."/>
            <person name="Lee T.-H."/>
            <person name="Bashyal P."/>
            <person name="Kim T.-S."/>
            <person name="Lee W.-H."/>
            <person name="Kawkins C."/>
            <person name="Kim C.-K."/>
            <person name="Kim J.S."/>
            <person name="Ahn B.O."/>
            <person name="Rhee S.Y."/>
            <person name="Sohng J.K."/>
        </authorList>
    </citation>
    <scope>NUCLEOTIDE SEQUENCE</scope>
    <source>
        <tissue evidence="3">Leaf</tissue>
    </source>
</reference>
<feature type="chain" id="PRO_5032582839" description="Rapid ALkalinization Factor" evidence="2">
    <location>
        <begin position="25"/>
        <end position="114"/>
    </location>
</feature>
<dbReference type="Proteomes" id="UP000634136">
    <property type="component" value="Unassembled WGS sequence"/>
</dbReference>
<evidence type="ECO:0000256" key="2">
    <source>
        <dbReference type="SAM" id="SignalP"/>
    </source>
</evidence>
<keyword evidence="2" id="KW-0732">Signal</keyword>
<keyword evidence="4" id="KW-1185">Reference proteome</keyword>
<name>A0A834TIH8_9FABA</name>
<comment type="caution">
    <text evidence="3">The sequence shown here is derived from an EMBL/GenBank/DDBJ whole genome shotgun (WGS) entry which is preliminary data.</text>
</comment>
<sequence length="114" mass="12212">MKKQPSLLFLLSLILLLQADLSIATSGMLNGNSTAACGGSVDCLIGEEWEAAEFPMNSHIARMLYNIRQSTTGRTGNPNQASVNCPQTKGYRSCLPSKNGGPPKQSCGDYTRNC</sequence>
<gene>
    <name evidence="3" type="ORF">G2W53_027845</name>
</gene>
<dbReference type="EMBL" id="JAAIUW010000008">
    <property type="protein sequence ID" value="KAF7822390.1"/>
    <property type="molecule type" value="Genomic_DNA"/>
</dbReference>
<evidence type="ECO:0008006" key="5">
    <source>
        <dbReference type="Google" id="ProtNLM"/>
    </source>
</evidence>
<feature type="signal peptide" evidence="2">
    <location>
        <begin position="1"/>
        <end position="24"/>
    </location>
</feature>
<evidence type="ECO:0000256" key="1">
    <source>
        <dbReference type="SAM" id="MobiDB-lite"/>
    </source>
</evidence>
<accession>A0A834TIH8</accession>
<dbReference type="OrthoDB" id="1411416at2759"/>
<dbReference type="AlphaFoldDB" id="A0A834TIH8"/>
<organism evidence="3 4">
    <name type="scientific">Senna tora</name>
    <dbReference type="NCBI Taxonomy" id="362788"/>
    <lineage>
        <taxon>Eukaryota</taxon>
        <taxon>Viridiplantae</taxon>
        <taxon>Streptophyta</taxon>
        <taxon>Embryophyta</taxon>
        <taxon>Tracheophyta</taxon>
        <taxon>Spermatophyta</taxon>
        <taxon>Magnoliopsida</taxon>
        <taxon>eudicotyledons</taxon>
        <taxon>Gunneridae</taxon>
        <taxon>Pentapetalae</taxon>
        <taxon>rosids</taxon>
        <taxon>fabids</taxon>
        <taxon>Fabales</taxon>
        <taxon>Fabaceae</taxon>
        <taxon>Caesalpinioideae</taxon>
        <taxon>Cassia clade</taxon>
        <taxon>Senna</taxon>
    </lineage>
</organism>
<evidence type="ECO:0000313" key="4">
    <source>
        <dbReference type="Proteomes" id="UP000634136"/>
    </source>
</evidence>
<evidence type="ECO:0000313" key="3">
    <source>
        <dbReference type="EMBL" id="KAF7822390.1"/>
    </source>
</evidence>
<feature type="region of interest" description="Disordered" evidence="1">
    <location>
        <begin position="94"/>
        <end position="114"/>
    </location>
</feature>
<proteinExistence type="predicted"/>